<evidence type="ECO:0000313" key="20">
    <source>
        <dbReference type="EMBL" id="ANY81454.1"/>
    </source>
</evidence>
<dbReference type="Pfam" id="PF01148">
    <property type="entry name" value="CTP_transf_1"/>
    <property type="match status" value="1"/>
</dbReference>
<keyword evidence="13 19" id="KW-1133">Transmembrane helix</keyword>
<dbReference type="PANTHER" id="PTHR46382:SF1">
    <property type="entry name" value="PHOSPHATIDATE CYTIDYLYLTRANSFERASE"/>
    <property type="match status" value="1"/>
</dbReference>
<dbReference type="PROSITE" id="PS01315">
    <property type="entry name" value="CDS"/>
    <property type="match status" value="1"/>
</dbReference>
<evidence type="ECO:0000256" key="1">
    <source>
        <dbReference type="ARBA" id="ARBA00001698"/>
    </source>
</evidence>
<keyword evidence="16" id="KW-0594">Phospholipid biosynthesis</keyword>
<evidence type="ECO:0000256" key="11">
    <source>
        <dbReference type="ARBA" id="ARBA00022692"/>
    </source>
</evidence>
<dbReference type="PANTHER" id="PTHR46382">
    <property type="entry name" value="PHOSPHATIDATE CYTIDYLYLTRANSFERASE"/>
    <property type="match status" value="1"/>
</dbReference>
<evidence type="ECO:0000256" key="9">
    <source>
        <dbReference type="ARBA" id="ARBA00022516"/>
    </source>
</evidence>
<evidence type="ECO:0000256" key="17">
    <source>
        <dbReference type="ARBA" id="ARBA00023264"/>
    </source>
</evidence>
<dbReference type="EMBL" id="CP016616">
    <property type="protein sequence ID" value="ANY81454.1"/>
    <property type="molecule type" value="Genomic_DNA"/>
</dbReference>
<evidence type="ECO:0000256" key="15">
    <source>
        <dbReference type="ARBA" id="ARBA00023136"/>
    </source>
</evidence>
<dbReference type="GO" id="GO:0004605">
    <property type="term" value="F:phosphatidate cytidylyltransferase activity"/>
    <property type="evidence" value="ECO:0007669"/>
    <property type="project" value="UniProtKB-EC"/>
</dbReference>
<keyword evidence="14" id="KW-0443">Lipid metabolism</keyword>
<comment type="pathway">
    <text evidence="4">Lipid metabolism.</text>
</comment>
<feature type="transmembrane region" description="Helical" evidence="19">
    <location>
        <begin position="144"/>
        <end position="165"/>
    </location>
</feature>
<sequence length="285" mass="29476">MVSDQGSSLPSKPKPAPSQELTTRVLSAIVMIAVALLTAYWGGWPFALLWLAAGIAVMVEWTSMTGAEPRRLVQAILGIGLAVLSILFMVDAGPGLFLAAGIAFPAAAALAARGTTGKVWAVASFAYAAVIVLIPPMVRDHLDLGILGLLWMFAVVWATDIAAYFTGRTFGGPKLCPAISPKKTWSGFIGGVIAAALGGLLVATAGNRYGLSLPFGLPGIAVLSIVASIASQIGDLGESALKRHCDVKDSSHLIPGHGGVMDRLDGFWAVCLIVALALLTARFTA</sequence>
<evidence type="ECO:0000256" key="19">
    <source>
        <dbReference type="SAM" id="Phobius"/>
    </source>
</evidence>
<evidence type="ECO:0000256" key="10">
    <source>
        <dbReference type="ARBA" id="ARBA00022679"/>
    </source>
</evidence>
<reference evidence="20" key="1">
    <citation type="submission" date="2016-07" db="EMBL/GenBank/DDBJ databases">
        <title>Microvirga ossetica sp. nov. a new species of rhizobia isolated from root nodules of the legume species Vicia alpestris Steven originated from North Ossetia region in the Caucasus.</title>
        <authorList>
            <person name="Safronova V.I."/>
            <person name="Kuznetsova I.G."/>
            <person name="Sazanova A.L."/>
            <person name="Belimov A."/>
            <person name="Andronov E."/>
            <person name="Osledkin Y.S."/>
            <person name="Onishchuk O.P."/>
            <person name="Kurchak O.N."/>
            <person name="Shaposhnikov A.I."/>
            <person name="Willems A."/>
            <person name="Tikhonovich I.A."/>
        </authorList>
    </citation>
    <scope>NUCLEOTIDE SEQUENCE [LARGE SCALE GENOMIC DNA]</scope>
    <source>
        <strain evidence="20">V5/3M</strain>
    </source>
</reference>
<evidence type="ECO:0000256" key="8">
    <source>
        <dbReference type="ARBA" id="ARBA00022475"/>
    </source>
</evidence>
<evidence type="ECO:0000256" key="13">
    <source>
        <dbReference type="ARBA" id="ARBA00022989"/>
    </source>
</evidence>
<keyword evidence="12 18" id="KW-0548">Nucleotidyltransferase</keyword>
<evidence type="ECO:0000256" key="14">
    <source>
        <dbReference type="ARBA" id="ARBA00023098"/>
    </source>
</evidence>
<evidence type="ECO:0000256" key="3">
    <source>
        <dbReference type="ARBA" id="ARBA00005119"/>
    </source>
</evidence>
<comment type="similarity">
    <text evidence="5 18">Belongs to the CDS family.</text>
</comment>
<dbReference type="OrthoDB" id="9799199at2"/>
<name>A0A1B2ENA4_9HYPH</name>
<dbReference type="GO" id="GO:0016024">
    <property type="term" value="P:CDP-diacylglycerol biosynthetic process"/>
    <property type="evidence" value="ECO:0007669"/>
    <property type="project" value="UniProtKB-UniPathway"/>
</dbReference>
<feature type="transmembrane region" description="Helical" evidence="19">
    <location>
        <begin position="96"/>
        <end position="112"/>
    </location>
</feature>
<keyword evidence="8" id="KW-1003">Cell membrane</keyword>
<dbReference type="KEGG" id="moc:BB934_27175"/>
<evidence type="ECO:0000256" key="2">
    <source>
        <dbReference type="ARBA" id="ARBA00004651"/>
    </source>
</evidence>
<evidence type="ECO:0000256" key="12">
    <source>
        <dbReference type="ARBA" id="ARBA00022695"/>
    </source>
</evidence>
<feature type="transmembrane region" description="Helical" evidence="19">
    <location>
        <begin position="185"/>
        <end position="205"/>
    </location>
</feature>
<dbReference type="UniPathway" id="UPA00557">
    <property type="reaction ID" value="UER00614"/>
</dbReference>
<evidence type="ECO:0000256" key="7">
    <source>
        <dbReference type="ARBA" id="ARBA00019373"/>
    </source>
</evidence>
<comment type="subcellular location">
    <subcellularLocation>
        <location evidence="2">Cell membrane</location>
        <topology evidence="2">Multi-pass membrane protein</topology>
    </subcellularLocation>
</comment>
<dbReference type="RefSeq" id="WP_099512510.1">
    <property type="nucleotide sequence ID" value="NZ_CP016616.1"/>
</dbReference>
<evidence type="ECO:0000256" key="4">
    <source>
        <dbReference type="ARBA" id="ARBA00005189"/>
    </source>
</evidence>
<feature type="transmembrane region" description="Helical" evidence="19">
    <location>
        <begin position="21"/>
        <end position="41"/>
    </location>
</feature>
<dbReference type="AlphaFoldDB" id="A0A1B2ENA4"/>
<keyword evidence="10 18" id="KW-0808">Transferase</keyword>
<protein>
    <recommendedName>
        <fullName evidence="7 18">Phosphatidate cytidylyltransferase</fullName>
        <ecNumber evidence="6 18">2.7.7.41</ecNumber>
    </recommendedName>
</protein>
<evidence type="ECO:0000256" key="16">
    <source>
        <dbReference type="ARBA" id="ARBA00023209"/>
    </source>
</evidence>
<evidence type="ECO:0000256" key="18">
    <source>
        <dbReference type="RuleBase" id="RU003938"/>
    </source>
</evidence>
<keyword evidence="9" id="KW-0444">Lipid biosynthesis</keyword>
<comment type="catalytic activity">
    <reaction evidence="1 18">
        <text>a 1,2-diacyl-sn-glycero-3-phosphate + CTP + H(+) = a CDP-1,2-diacyl-sn-glycerol + diphosphate</text>
        <dbReference type="Rhea" id="RHEA:16229"/>
        <dbReference type="ChEBI" id="CHEBI:15378"/>
        <dbReference type="ChEBI" id="CHEBI:33019"/>
        <dbReference type="ChEBI" id="CHEBI:37563"/>
        <dbReference type="ChEBI" id="CHEBI:58332"/>
        <dbReference type="ChEBI" id="CHEBI:58608"/>
        <dbReference type="EC" id="2.7.7.41"/>
    </reaction>
</comment>
<feature type="transmembrane region" description="Helical" evidence="19">
    <location>
        <begin position="72"/>
        <end position="90"/>
    </location>
</feature>
<feature type="transmembrane region" description="Helical" evidence="19">
    <location>
        <begin position="119"/>
        <end position="138"/>
    </location>
</feature>
<keyword evidence="17" id="KW-1208">Phospholipid metabolism</keyword>
<keyword evidence="11 18" id="KW-0812">Transmembrane</keyword>
<comment type="pathway">
    <text evidence="3 18">Phospholipid metabolism; CDP-diacylglycerol biosynthesis; CDP-diacylglycerol from sn-glycerol 3-phosphate: step 3/3.</text>
</comment>
<gene>
    <name evidence="20" type="ORF">BB934_27175</name>
</gene>
<feature type="transmembrane region" description="Helical" evidence="19">
    <location>
        <begin position="266"/>
        <end position="284"/>
    </location>
</feature>
<dbReference type="GO" id="GO:0005886">
    <property type="term" value="C:plasma membrane"/>
    <property type="evidence" value="ECO:0007669"/>
    <property type="project" value="UniProtKB-SubCell"/>
</dbReference>
<dbReference type="EC" id="2.7.7.41" evidence="6 18"/>
<keyword evidence="15 19" id="KW-0472">Membrane</keyword>
<organism evidence="20">
    <name type="scientific">Microvirga ossetica</name>
    <dbReference type="NCBI Taxonomy" id="1882682"/>
    <lineage>
        <taxon>Bacteria</taxon>
        <taxon>Pseudomonadati</taxon>
        <taxon>Pseudomonadota</taxon>
        <taxon>Alphaproteobacteria</taxon>
        <taxon>Hyphomicrobiales</taxon>
        <taxon>Methylobacteriaceae</taxon>
        <taxon>Microvirga</taxon>
    </lineage>
</organism>
<evidence type="ECO:0000256" key="5">
    <source>
        <dbReference type="ARBA" id="ARBA00010185"/>
    </source>
</evidence>
<dbReference type="InterPro" id="IPR000374">
    <property type="entry name" value="PC_trans"/>
</dbReference>
<accession>A0A1B2ENA4</accession>
<proteinExistence type="inferred from homology"/>
<evidence type="ECO:0000256" key="6">
    <source>
        <dbReference type="ARBA" id="ARBA00012487"/>
    </source>
</evidence>